<protein>
    <submittedName>
        <fullName evidence="2">Uncharacterized protein</fullName>
    </submittedName>
</protein>
<dbReference type="AlphaFoldDB" id="A0A0C3R5I5"/>
<organism evidence="2 4">
    <name type="scientific">Sanguibacteroides justesenii</name>
    <dbReference type="NCBI Taxonomy" id="1547597"/>
    <lineage>
        <taxon>Bacteria</taxon>
        <taxon>Pseudomonadati</taxon>
        <taxon>Bacteroidota</taxon>
        <taxon>Bacteroidia</taxon>
        <taxon>Bacteroidales</taxon>
        <taxon>Porphyromonadaceae</taxon>
        <taxon>Sanguibacteroides</taxon>
    </lineage>
</organism>
<dbReference type="InterPro" id="IPR046342">
    <property type="entry name" value="CBS_dom_sf"/>
</dbReference>
<dbReference type="Proteomes" id="UP000031980">
    <property type="component" value="Unassembled WGS sequence"/>
</dbReference>
<dbReference type="SUPFAM" id="SSF54631">
    <property type="entry name" value="CBS-domain pair"/>
    <property type="match status" value="1"/>
</dbReference>
<evidence type="ECO:0000313" key="2">
    <source>
        <dbReference type="EMBL" id="KIO44940.1"/>
    </source>
</evidence>
<sequence>MIALKILSQVIPVLNREDRCSQALGWMEIFRVSHLPVVEGDEYLGLLEDETIYAHGNLEDPIASLEIHRESTFVYEDTYIYDIVGVASAGMLSVIPVLSRSGKYRGVILPADILYQVDRLLGANLPGGIIVLEVNNIDYSLAEIAQIVEYNEAKVVSCCVTGGGDTNKVYVVLKVNTSNLEPILETFNRYQYSIKITFVNGEEYGEELRERYGQLMRYMEM</sequence>
<proteinExistence type="predicted"/>
<dbReference type="Gene3D" id="3.10.580.10">
    <property type="entry name" value="CBS-domain"/>
    <property type="match status" value="1"/>
</dbReference>
<dbReference type="EMBL" id="JPIU01000038">
    <property type="protein sequence ID" value="KIO44940.1"/>
    <property type="molecule type" value="Genomic_DNA"/>
</dbReference>
<dbReference type="RefSeq" id="WP_041504335.1">
    <property type="nucleotide sequence ID" value="NZ_JPIT01000032.1"/>
</dbReference>
<evidence type="ECO:0000313" key="3">
    <source>
        <dbReference type="Proteomes" id="UP000031937"/>
    </source>
</evidence>
<dbReference type="Proteomes" id="UP000031937">
    <property type="component" value="Unassembled WGS sequence"/>
</dbReference>
<name>A0A0C3R5I5_9PORP</name>
<dbReference type="EMBL" id="JPIT01000032">
    <property type="protein sequence ID" value="KIO43224.1"/>
    <property type="molecule type" value="Genomic_DNA"/>
</dbReference>
<reference evidence="2 4" key="1">
    <citation type="submission" date="2014-07" db="EMBL/GenBank/DDBJ databases">
        <title>Porphyromonadaceae bacterium OUH 308042 = ATCC BAA-2681 = DSM 28342 draft genome.</title>
        <authorList>
            <person name="Sydenham T.V."/>
            <person name="Hasman H."/>
            <person name="Justensen U.S."/>
        </authorList>
    </citation>
    <scope>NUCLEOTIDE SEQUENCE [LARGE SCALE GENOMIC DNA]</scope>
    <source>
        <strain evidence="2 4">OUH 308042</strain>
    </source>
</reference>
<evidence type="ECO:0000313" key="4">
    <source>
        <dbReference type="Proteomes" id="UP000031980"/>
    </source>
</evidence>
<dbReference type="OrthoDB" id="1523762at2"/>
<reference evidence="1 3" key="2">
    <citation type="submission" date="2014-07" db="EMBL/GenBank/DDBJ databases">
        <title>Porphyromonadaceae bacterium OUH 334697 = ATCC BAA-2682 = DSM 28341 draft genome.</title>
        <authorList>
            <person name="Sydenham T.V."/>
            <person name="Hasman H."/>
            <person name="Justesen U.S."/>
        </authorList>
    </citation>
    <scope>NUCLEOTIDE SEQUENCE [LARGE SCALE GENOMIC DNA]</scope>
    <source>
        <strain evidence="1 3">OUH 334697</strain>
    </source>
</reference>
<gene>
    <name evidence="2" type="ORF">BA92_07950</name>
    <name evidence="1" type="ORF">IE90_13550</name>
</gene>
<accession>A0A0C3R5I5</accession>
<keyword evidence="4" id="KW-1185">Reference proteome</keyword>
<comment type="caution">
    <text evidence="2">The sequence shown here is derived from an EMBL/GenBank/DDBJ whole genome shotgun (WGS) entry which is preliminary data.</text>
</comment>
<evidence type="ECO:0000313" key="1">
    <source>
        <dbReference type="EMBL" id="KIO43224.1"/>
    </source>
</evidence>